<dbReference type="HOGENOM" id="CLU_098312_1_0_3"/>
<dbReference type="Proteomes" id="UP000001422">
    <property type="component" value="Chromosome"/>
</dbReference>
<feature type="domain" description="DUF1995" evidence="1">
    <location>
        <begin position="10"/>
        <end position="206"/>
    </location>
</feature>
<gene>
    <name evidence="2" type="ordered locus">SYNW1252</name>
</gene>
<sequence length="233" mass="25462">MPEAQKASLPADLQTAEADLLNALKAALASGKGARWGATLRFENLRVLPVALRLFQSLRSLDASCRLLWPDAGAAALARRDAADFADGILDFNQWSAAGGADGVVLAVGPQPSDYEQFMAICQEHRGSMVMLNGRLEDAAVGIGSVARERRRGFVSSWQQAYWLQPLEGGALMRMFPDDWSLYRLDDDGYRHLASMESRPDPEQIAALLAGEDPDSLKQQLSNVDRFIDGLRS</sequence>
<dbReference type="Pfam" id="PF09353">
    <property type="entry name" value="DUF1995"/>
    <property type="match status" value="1"/>
</dbReference>
<dbReference type="RefSeq" id="WP_011128116.1">
    <property type="nucleotide sequence ID" value="NC_005070.1"/>
</dbReference>
<protein>
    <recommendedName>
        <fullName evidence="1">DUF1995 domain-containing protein</fullName>
    </recommendedName>
</protein>
<accession>Q7U6T4</accession>
<dbReference type="PANTHER" id="PTHR35509:SF1">
    <property type="entry name" value="DOMAIN PROTEIN, PUTATIVE (DUF1995)-RELATED"/>
    <property type="match status" value="1"/>
</dbReference>
<dbReference type="InterPro" id="IPR018962">
    <property type="entry name" value="DUF1995"/>
</dbReference>
<organism evidence="2 3">
    <name type="scientific">Parasynechococcus marenigrum (strain WH8102)</name>
    <dbReference type="NCBI Taxonomy" id="84588"/>
    <lineage>
        <taxon>Bacteria</taxon>
        <taxon>Bacillati</taxon>
        <taxon>Cyanobacteriota</taxon>
        <taxon>Cyanophyceae</taxon>
        <taxon>Synechococcales</taxon>
        <taxon>Prochlorococcaceae</taxon>
        <taxon>Parasynechococcus</taxon>
        <taxon>Parasynechococcus marenigrum</taxon>
    </lineage>
</organism>
<dbReference type="EMBL" id="BX569692">
    <property type="protein sequence ID" value="CAE07767.1"/>
    <property type="molecule type" value="Genomic_DNA"/>
</dbReference>
<dbReference type="PANTHER" id="PTHR35509">
    <property type="entry name" value="DOMAIN PROTEIN, PUTATIVE (DUF1995)-RELATED"/>
    <property type="match status" value="1"/>
</dbReference>
<dbReference type="KEGG" id="syw:SYNW1252"/>
<name>Q7U6T4_PARMW</name>
<proteinExistence type="predicted"/>
<dbReference type="STRING" id="84588.SYNW1252"/>
<dbReference type="AlphaFoldDB" id="Q7U6T4"/>
<evidence type="ECO:0000313" key="2">
    <source>
        <dbReference type="EMBL" id="CAE07767.1"/>
    </source>
</evidence>
<dbReference type="eggNOG" id="ENOG502Z8MN">
    <property type="taxonomic scope" value="Bacteria"/>
</dbReference>
<dbReference type="InterPro" id="IPR053021">
    <property type="entry name" value="Chloroplast_ADK"/>
</dbReference>
<evidence type="ECO:0000259" key="1">
    <source>
        <dbReference type="Pfam" id="PF09353"/>
    </source>
</evidence>
<reference evidence="2 3" key="1">
    <citation type="journal article" date="2003" name="Nature">
        <title>The genome of a motile marine Synechococcus.</title>
        <authorList>
            <person name="Palenik B."/>
            <person name="Brahamsha B."/>
            <person name="Larimer F."/>
            <person name="Land M."/>
            <person name="Hauser L."/>
            <person name="Chain P."/>
            <person name="Lamerdin J."/>
            <person name="Regala W."/>
            <person name="Allen E.A."/>
            <person name="McCarren J."/>
            <person name="Paulsen I."/>
            <person name="Dufresne A."/>
            <person name="Partensky F."/>
            <person name="Webb E."/>
            <person name="Waterbury J."/>
        </authorList>
    </citation>
    <scope>NUCLEOTIDE SEQUENCE [LARGE SCALE GENOMIC DNA]</scope>
    <source>
        <strain evidence="2 3">WH8102</strain>
    </source>
</reference>
<keyword evidence="3" id="KW-1185">Reference proteome</keyword>
<evidence type="ECO:0000313" key="3">
    <source>
        <dbReference type="Proteomes" id="UP000001422"/>
    </source>
</evidence>